<dbReference type="EMBL" id="BK015038">
    <property type="protein sequence ID" value="DAD88272.1"/>
    <property type="molecule type" value="Genomic_DNA"/>
</dbReference>
<reference evidence="1" key="1">
    <citation type="journal article" date="2021" name="Proc. Natl. Acad. Sci. U.S.A.">
        <title>A Catalog of Tens of Thousands of Viruses from Human Metagenomes Reveals Hidden Associations with Chronic Diseases.</title>
        <authorList>
            <person name="Tisza M.J."/>
            <person name="Buck C.B."/>
        </authorList>
    </citation>
    <scope>NUCLEOTIDE SEQUENCE</scope>
    <source>
        <strain evidence="1">CtOiG6</strain>
    </source>
</reference>
<sequence>MGESSRKVSQRKLLCVVSPVSGVFSDRQETT</sequence>
<organism evidence="1">
    <name type="scientific">Siphoviridae sp. ctOiG6</name>
    <dbReference type="NCBI Taxonomy" id="2826313"/>
    <lineage>
        <taxon>Viruses</taxon>
        <taxon>Duplodnaviria</taxon>
        <taxon>Heunggongvirae</taxon>
        <taxon>Uroviricota</taxon>
        <taxon>Caudoviricetes</taxon>
    </lineage>
</organism>
<proteinExistence type="predicted"/>
<protein>
    <submittedName>
        <fullName evidence="1">Uncharacterized protein</fullName>
    </submittedName>
</protein>
<name>A0A8S5N1B7_9CAUD</name>
<evidence type="ECO:0000313" key="1">
    <source>
        <dbReference type="EMBL" id="DAD88272.1"/>
    </source>
</evidence>
<accession>A0A8S5N1B7</accession>